<gene>
    <name evidence="1" type="ORF">BDY19DRAFT_660622</name>
</gene>
<evidence type="ECO:0000313" key="2">
    <source>
        <dbReference type="Proteomes" id="UP001055072"/>
    </source>
</evidence>
<sequence>MYKPASRFTRTLASRSSSVEIEAARSQYPYHRNSPAKRTDIHRSRTKRISSTHTHSAHTTETLPLNARISTEYPYHRNPPTEHTDIHRARTKRPIRRGVPTSYYERCAYGRDAYIKYAFDEEVIVHSMVLCLDYFYNMHQKMFDGIVKLAIEKQRSSFSTRLEKQHFDFNFHVLSYEINLFPPSVHFPRSWWRFNSQPKHNTTCNWASVYRRLPPGRATIRTEENTTFSLYASYVYD</sequence>
<name>A0ACB8TN53_9APHY</name>
<evidence type="ECO:0000313" key="1">
    <source>
        <dbReference type="EMBL" id="KAI0083442.1"/>
    </source>
</evidence>
<keyword evidence="2" id="KW-1185">Reference proteome</keyword>
<dbReference type="EMBL" id="MU274965">
    <property type="protein sequence ID" value="KAI0083442.1"/>
    <property type="molecule type" value="Genomic_DNA"/>
</dbReference>
<protein>
    <submittedName>
        <fullName evidence="1">Uncharacterized protein</fullName>
    </submittedName>
</protein>
<proteinExistence type="predicted"/>
<reference evidence="1" key="1">
    <citation type="journal article" date="2021" name="Environ. Microbiol.">
        <title>Gene family expansions and transcriptome signatures uncover fungal adaptations to wood decay.</title>
        <authorList>
            <person name="Hage H."/>
            <person name="Miyauchi S."/>
            <person name="Viragh M."/>
            <person name="Drula E."/>
            <person name="Min B."/>
            <person name="Chaduli D."/>
            <person name="Navarro D."/>
            <person name="Favel A."/>
            <person name="Norest M."/>
            <person name="Lesage-Meessen L."/>
            <person name="Balint B."/>
            <person name="Merenyi Z."/>
            <person name="de Eugenio L."/>
            <person name="Morin E."/>
            <person name="Martinez A.T."/>
            <person name="Baldrian P."/>
            <person name="Stursova M."/>
            <person name="Martinez M.J."/>
            <person name="Novotny C."/>
            <person name="Magnuson J.K."/>
            <person name="Spatafora J.W."/>
            <person name="Maurice S."/>
            <person name="Pangilinan J."/>
            <person name="Andreopoulos W."/>
            <person name="LaButti K."/>
            <person name="Hundley H."/>
            <person name="Na H."/>
            <person name="Kuo A."/>
            <person name="Barry K."/>
            <person name="Lipzen A."/>
            <person name="Henrissat B."/>
            <person name="Riley R."/>
            <person name="Ahrendt S."/>
            <person name="Nagy L.G."/>
            <person name="Grigoriev I.V."/>
            <person name="Martin F."/>
            <person name="Rosso M.N."/>
        </authorList>
    </citation>
    <scope>NUCLEOTIDE SEQUENCE</scope>
    <source>
        <strain evidence="1">CBS 384.51</strain>
    </source>
</reference>
<accession>A0ACB8TN53</accession>
<comment type="caution">
    <text evidence="1">The sequence shown here is derived from an EMBL/GenBank/DDBJ whole genome shotgun (WGS) entry which is preliminary data.</text>
</comment>
<organism evidence="1 2">
    <name type="scientific">Irpex rosettiformis</name>
    <dbReference type="NCBI Taxonomy" id="378272"/>
    <lineage>
        <taxon>Eukaryota</taxon>
        <taxon>Fungi</taxon>
        <taxon>Dikarya</taxon>
        <taxon>Basidiomycota</taxon>
        <taxon>Agaricomycotina</taxon>
        <taxon>Agaricomycetes</taxon>
        <taxon>Polyporales</taxon>
        <taxon>Irpicaceae</taxon>
        <taxon>Irpex</taxon>
    </lineage>
</organism>
<dbReference type="Proteomes" id="UP001055072">
    <property type="component" value="Unassembled WGS sequence"/>
</dbReference>